<comment type="subcellular location">
    <subcellularLocation>
        <location evidence="1">Membrane</location>
        <topology evidence="1">Multi-pass membrane protein</topology>
    </subcellularLocation>
</comment>
<evidence type="ECO:0000256" key="5">
    <source>
        <dbReference type="ARBA" id="ARBA00038359"/>
    </source>
</evidence>
<evidence type="ECO:0000313" key="9">
    <source>
        <dbReference type="EMBL" id="KAF2868476.1"/>
    </source>
</evidence>
<evidence type="ECO:0000256" key="6">
    <source>
        <dbReference type="SAM" id="MobiDB-lite"/>
    </source>
</evidence>
<keyword evidence="10" id="KW-1185">Reference proteome</keyword>
<dbReference type="GO" id="GO:0016020">
    <property type="term" value="C:membrane"/>
    <property type="evidence" value="ECO:0007669"/>
    <property type="project" value="UniProtKB-SubCell"/>
</dbReference>
<feature type="transmembrane region" description="Helical" evidence="7">
    <location>
        <begin position="68"/>
        <end position="87"/>
    </location>
</feature>
<proteinExistence type="inferred from homology"/>
<dbReference type="Proteomes" id="UP000481861">
    <property type="component" value="Unassembled WGS sequence"/>
</dbReference>
<reference evidence="9 10" key="1">
    <citation type="submission" date="2020-01" db="EMBL/GenBank/DDBJ databases">
        <authorList>
            <consortium name="DOE Joint Genome Institute"/>
            <person name="Haridas S."/>
            <person name="Albert R."/>
            <person name="Binder M."/>
            <person name="Bloem J."/>
            <person name="Labutti K."/>
            <person name="Salamov A."/>
            <person name="Andreopoulos B."/>
            <person name="Baker S.E."/>
            <person name="Barry K."/>
            <person name="Bills G."/>
            <person name="Bluhm B.H."/>
            <person name="Cannon C."/>
            <person name="Castanera R."/>
            <person name="Culley D.E."/>
            <person name="Daum C."/>
            <person name="Ezra D."/>
            <person name="Gonzalez J.B."/>
            <person name="Henrissat B."/>
            <person name="Kuo A."/>
            <person name="Liang C."/>
            <person name="Lipzen A."/>
            <person name="Lutzoni F."/>
            <person name="Magnuson J."/>
            <person name="Mondo S."/>
            <person name="Nolan M."/>
            <person name="Ohm R."/>
            <person name="Pangilinan J."/>
            <person name="Park H.-J.H."/>
            <person name="Ramirez L."/>
            <person name="Alfaro M."/>
            <person name="Sun H."/>
            <person name="Tritt A."/>
            <person name="Yoshinaga Y."/>
            <person name="Zwiers L.-H.L."/>
            <person name="Turgeon B.G."/>
            <person name="Goodwin S.B."/>
            <person name="Spatafora J.W."/>
            <person name="Crous P.W."/>
            <person name="Grigoriev I.V."/>
        </authorList>
    </citation>
    <scope>NUCLEOTIDE SEQUENCE [LARGE SCALE GENOMIC DNA]</scope>
    <source>
        <strain evidence="9 10">CBS 611.86</strain>
    </source>
</reference>
<evidence type="ECO:0000256" key="4">
    <source>
        <dbReference type="ARBA" id="ARBA00023136"/>
    </source>
</evidence>
<comment type="similarity">
    <text evidence="5">Belongs to the SAT4 family.</text>
</comment>
<keyword evidence="4 7" id="KW-0472">Membrane</keyword>
<feature type="compositionally biased region" description="Basic and acidic residues" evidence="6">
    <location>
        <begin position="255"/>
        <end position="270"/>
    </location>
</feature>
<name>A0A7C8M4H5_9PLEO</name>
<dbReference type="Pfam" id="PF20684">
    <property type="entry name" value="Fung_rhodopsin"/>
    <property type="match status" value="1"/>
</dbReference>
<dbReference type="InterPro" id="IPR052337">
    <property type="entry name" value="SAT4-like"/>
</dbReference>
<dbReference type="PANTHER" id="PTHR33048">
    <property type="entry name" value="PTH11-LIKE INTEGRAL MEMBRANE PROTEIN (AFU_ORTHOLOGUE AFUA_5G11245)"/>
    <property type="match status" value="1"/>
</dbReference>
<dbReference type="InterPro" id="IPR049326">
    <property type="entry name" value="Rhodopsin_dom_fungi"/>
</dbReference>
<keyword evidence="2 7" id="KW-0812">Transmembrane</keyword>
<accession>A0A7C8M4H5</accession>
<organism evidence="9 10">
    <name type="scientific">Massariosphaeria phaeospora</name>
    <dbReference type="NCBI Taxonomy" id="100035"/>
    <lineage>
        <taxon>Eukaryota</taxon>
        <taxon>Fungi</taxon>
        <taxon>Dikarya</taxon>
        <taxon>Ascomycota</taxon>
        <taxon>Pezizomycotina</taxon>
        <taxon>Dothideomycetes</taxon>
        <taxon>Pleosporomycetidae</taxon>
        <taxon>Pleosporales</taxon>
        <taxon>Pleosporales incertae sedis</taxon>
        <taxon>Massariosphaeria</taxon>
    </lineage>
</organism>
<evidence type="ECO:0000256" key="1">
    <source>
        <dbReference type="ARBA" id="ARBA00004141"/>
    </source>
</evidence>
<evidence type="ECO:0000256" key="2">
    <source>
        <dbReference type="ARBA" id="ARBA00022692"/>
    </source>
</evidence>
<dbReference type="EMBL" id="JAADJZ010000019">
    <property type="protein sequence ID" value="KAF2868476.1"/>
    <property type="molecule type" value="Genomic_DNA"/>
</dbReference>
<protein>
    <recommendedName>
        <fullName evidence="8">Rhodopsin domain-containing protein</fullName>
    </recommendedName>
</protein>
<feature type="region of interest" description="Disordered" evidence="6">
    <location>
        <begin position="242"/>
        <end position="270"/>
    </location>
</feature>
<feature type="transmembrane region" description="Helical" evidence="7">
    <location>
        <begin position="135"/>
        <end position="161"/>
    </location>
</feature>
<evidence type="ECO:0000256" key="3">
    <source>
        <dbReference type="ARBA" id="ARBA00022989"/>
    </source>
</evidence>
<sequence>MMMLFLKTSFFVLYLDIFAQLRWAVICSWIGIFATVITHSVFFIYTLVGASPNHGGWATSMTKQVSTPYSIVGLILDLTILIIPILVISRLNMGWQRRVARMTVFCSGGLACVCSCLSIYFRIVQTNGQNHTWQSVWPTILVLVEVFIGIVCACAPAAVHASNHPNSVFRKLPEHYRAFGSRPSTKESNPANPLVHDEPSSLVAVEGLRSTDQKYAPYFELNDRVDGKPRGVKDLGVLPSKPFDELVQKPPATFYRRDAQPTSHPDTEKQ</sequence>
<evidence type="ECO:0000256" key="7">
    <source>
        <dbReference type="SAM" id="Phobius"/>
    </source>
</evidence>
<evidence type="ECO:0000259" key="8">
    <source>
        <dbReference type="Pfam" id="PF20684"/>
    </source>
</evidence>
<gene>
    <name evidence="9" type="ORF">BDV95DRAFT_129638</name>
</gene>
<feature type="transmembrane region" description="Helical" evidence="7">
    <location>
        <begin position="21"/>
        <end position="48"/>
    </location>
</feature>
<dbReference type="AlphaFoldDB" id="A0A7C8M4H5"/>
<comment type="caution">
    <text evidence="9">The sequence shown here is derived from an EMBL/GenBank/DDBJ whole genome shotgun (WGS) entry which is preliminary data.</text>
</comment>
<feature type="domain" description="Rhodopsin" evidence="8">
    <location>
        <begin position="2"/>
        <end position="158"/>
    </location>
</feature>
<dbReference type="OrthoDB" id="444631at2759"/>
<feature type="transmembrane region" description="Helical" evidence="7">
    <location>
        <begin position="99"/>
        <end position="123"/>
    </location>
</feature>
<keyword evidence="3 7" id="KW-1133">Transmembrane helix</keyword>
<dbReference type="PANTHER" id="PTHR33048:SF158">
    <property type="entry name" value="MEMBRANE PROTEIN PTH11-LIKE, PUTATIVE-RELATED"/>
    <property type="match status" value="1"/>
</dbReference>
<evidence type="ECO:0000313" key="10">
    <source>
        <dbReference type="Proteomes" id="UP000481861"/>
    </source>
</evidence>